<comment type="caution">
    <text evidence="9">The sequence shown here is derived from an EMBL/GenBank/DDBJ whole genome shotgun (WGS) entry which is preliminary data.</text>
</comment>
<protein>
    <recommendedName>
        <fullName evidence="8">Reverse transcriptase RNase H-like domain-containing protein</fullName>
    </recommendedName>
</protein>
<evidence type="ECO:0000256" key="2">
    <source>
        <dbReference type="ARBA" id="ARBA00022695"/>
    </source>
</evidence>
<dbReference type="Proteomes" id="UP001231189">
    <property type="component" value="Unassembled WGS sequence"/>
</dbReference>
<keyword evidence="10" id="KW-1185">Reference proteome</keyword>
<dbReference type="AlphaFoldDB" id="A0AAD8SPU1"/>
<evidence type="ECO:0000256" key="4">
    <source>
        <dbReference type="ARBA" id="ARBA00022759"/>
    </source>
</evidence>
<dbReference type="EMBL" id="JAUUTY010000003">
    <property type="protein sequence ID" value="KAK1661635.1"/>
    <property type="molecule type" value="Genomic_DNA"/>
</dbReference>
<dbReference type="GO" id="GO:0003964">
    <property type="term" value="F:RNA-directed DNA polymerase activity"/>
    <property type="evidence" value="ECO:0007669"/>
    <property type="project" value="UniProtKB-KW"/>
</dbReference>
<evidence type="ECO:0000313" key="9">
    <source>
        <dbReference type="EMBL" id="KAK1661635.1"/>
    </source>
</evidence>
<keyword evidence="3" id="KW-0540">Nuclease</keyword>
<name>A0AAD8SPU1_LOLMU</name>
<evidence type="ECO:0000259" key="8">
    <source>
        <dbReference type="Pfam" id="PF17917"/>
    </source>
</evidence>
<accession>A0AAD8SPU1</accession>
<dbReference type="InterPro" id="IPR043502">
    <property type="entry name" value="DNA/RNA_pol_sf"/>
</dbReference>
<feature type="domain" description="Reverse transcriptase RNase H-like" evidence="8">
    <location>
        <begin position="201"/>
        <end position="262"/>
    </location>
</feature>
<evidence type="ECO:0000256" key="6">
    <source>
        <dbReference type="ARBA" id="ARBA00022918"/>
    </source>
</evidence>
<evidence type="ECO:0000256" key="5">
    <source>
        <dbReference type="ARBA" id="ARBA00022801"/>
    </source>
</evidence>
<evidence type="ECO:0000256" key="1">
    <source>
        <dbReference type="ARBA" id="ARBA00022679"/>
    </source>
</evidence>
<dbReference type="GO" id="GO:0016787">
    <property type="term" value="F:hydrolase activity"/>
    <property type="evidence" value="ECO:0007669"/>
    <property type="project" value="UniProtKB-KW"/>
</dbReference>
<gene>
    <name evidence="9" type="ORF">QYE76_049794</name>
</gene>
<keyword evidence="2" id="KW-0548">Nucleotidyltransferase</keyword>
<keyword evidence="6" id="KW-0695">RNA-directed DNA polymerase</keyword>
<feature type="region of interest" description="Disordered" evidence="7">
    <location>
        <begin position="1"/>
        <end position="21"/>
    </location>
</feature>
<evidence type="ECO:0000256" key="7">
    <source>
        <dbReference type="SAM" id="MobiDB-lite"/>
    </source>
</evidence>
<sequence length="266" mass="30151">MNRALTNQAHNRGTSEQRRSFGSDLEKRTWLAKYATPTNLQLNSVSSSDLEKQAWLAMYATPLIFRALTAASTADQISTILRDQFGMVPKRRAIGYSKPYPNDYDLIPLPSKYRLPEFSKFSGSDGSSSIEHVSRYLVQLGTISAADALRVRFFAHLTIALGEQQQAFDEIKRYLTTRLSAPAHDRSPIPSLTRPLLVVQLYEGVEKVVFYLSRRMLDAETRYPEVEKLCLCLFFTCTKLHHILLTAEIIVICKSDVVKHMLSALF</sequence>
<feature type="compositionally biased region" description="Polar residues" evidence="7">
    <location>
        <begin position="1"/>
        <end position="12"/>
    </location>
</feature>
<reference evidence="9" key="1">
    <citation type="submission" date="2023-07" db="EMBL/GenBank/DDBJ databases">
        <title>A chromosome-level genome assembly of Lolium multiflorum.</title>
        <authorList>
            <person name="Chen Y."/>
            <person name="Copetti D."/>
            <person name="Kolliker R."/>
            <person name="Studer B."/>
        </authorList>
    </citation>
    <scope>NUCLEOTIDE SEQUENCE</scope>
    <source>
        <strain evidence="9">02402/16</strain>
        <tissue evidence="9">Leaf</tissue>
    </source>
</reference>
<organism evidence="9 10">
    <name type="scientific">Lolium multiflorum</name>
    <name type="common">Italian ryegrass</name>
    <name type="synonym">Lolium perenne subsp. multiflorum</name>
    <dbReference type="NCBI Taxonomy" id="4521"/>
    <lineage>
        <taxon>Eukaryota</taxon>
        <taxon>Viridiplantae</taxon>
        <taxon>Streptophyta</taxon>
        <taxon>Embryophyta</taxon>
        <taxon>Tracheophyta</taxon>
        <taxon>Spermatophyta</taxon>
        <taxon>Magnoliopsida</taxon>
        <taxon>Liliopsida</taxon>
        <taxon>Poales</taxon>
        <taxon>Poaceae</taxon>
        <taxon>BOP clade</taxon>
        <taxon>Pooideae</taxon>
        <taxon>Poodae</taxon>
        <taxon>Poeae</taxon>
        <taxon>Poeae Chloroplast Group 2 (Poeae type)</taxon>
        <taxon>Loliodinae</taxon>
        <taxon>Loliinae</taxon>
        <taxon>Lolium</taxon>
    </lineage>
</organism>
<proteinExistence type="predicted"/>
<keyword evidence="5" id="KW-0378">Hydrolase</keyword>
<dbReference type="Pfam" id="PF17917">
    <property type="entry name" value="RT_RNaseH"/>
    <property type="match status" value="1"/>
</dbReference>
<dbReference type="SUPFAM" id="SSF56672">
    <property type="entry name" value="DNA/RNA polymerases"/>
    <property type="match status" value="1"/>
</dbReference>
<dbReference type="InterPro" id="IPR041373">
    <property type="entry name" value="RT_RNaseH"/>
</dbReference>
<evidence type="ECO:0000256" key="3">
    <source>
        <dbReference type="ARBA" id="ARBA00022722"/>
    </source>
</evidence>
<evidence type="ECO:0000313" key="10">
    <source>
        <dbReference type="Proteomes" id="UP001231189"/>
    </source>
</evidence>
<keyword evidence="1" id="KW-0808">Transferase</keyword>
<dbReference type="GO" id="GO:0004519">
    <property type="term" value="F:endonuclease activity"/>
    <property type="evidence" value="ECO:0007669"/>
    <property type="project" value="UniProtKB-KW"/>
</dbReference>
<keyword evidence="4" id="KW-0255">Endonuclease</keyword>